<comment type="caution">
    <text evidence="1">The sequence shown here is derived from an EMBL/GenBank/DDBJ whole genome shotgun (WGS) entry which is preliminary data.</text>
</comment>
<organism evidence="1 2">
    <name type="scientific">Hondaea fermentalgiana</name>
    <dbReference type="NCBI Taxonomy" id="2315210"/>
    <lineage>
        <taxon>Eukaryota</taxon>
        <taxon>Sar</taxon>
        <taxon>Stramenopiles</taxon>
        <taxon>Bigyra</taxon>
        <taxon>Labyrinthulomycetes</taxon>
        <taxon>Thraustochytrida</taxon>
        <taxon>Thraustochytriidae</taxon>
        <taxon>Hondaea</taxon>
    </lineage>
</organism>
<dbReference type="EMBL" id="BEYU01000175">
    <property type="protein sequence ID" value="GBG33963.1"/>
    <property type="molecule type" value="Genomic_DNA"/>
</dbReference>
<dbReference type="AlphaFoldDB" id="A0A2R5GYZ1"/>
<protein>
    <submittedName>
        <fullName evidence="1">Uncharacterized protein</fullName>
    </submittedName>
</protein>
<proteinExistence type="predicted"/>
<gene>
    <name evidence="1" type="ORF">FCC1311_101862</name>
</gene>
<evidence type="ECO:0000313" key="1">
    <source>
        <dbReference type="EMBL" id="GBG33963.1"/>
    </source>
</evidence>
<dbReference type="Proteomes" id="UP000241890">
    <property type="component" value="Unassembled WGS sequence"/>
</dbReference>
<reference evidence="1 2" key="1">
    <citation type="submission" date="2017-12" db="EMBL/GenBank/DDBJ databases">
        <title>Sequencing, de novo assembly and annotation of complete genome of a new Thraustochytrid species, strain FCC1311.</title>
        <authorList>
            <person name="Sedici K."/>
            <person name="Godart F."/>
            <person name="Aiese Cigliano R."/>
            <person name="Sanseverino W."/>
            <person name="Barakat M."/>
            <person name="Ortet P."/>
            <person name="Marechal E."/>
            <person name="Cagnac O."/>
            <person name="Amato A."/>
        </authorList>
    </citation>
    <scope>NUCLEOTIDE SEQUENCE [LARGE SCALE GENOMIC DNA]</scope>
</reference>
<sequence>MDNAEQPDDTPVETIEGDEVTVFVNGLFNPKDEATWTANKAKLLDIFGCPAVHIHNPTLARDIPHERVTSLVRKNAGLAFGAALMAAAAVAVDSYLDTGYRERVIATSMDGIRSQLEPQAVTVADKMKRHMKSMCEANPNIKTINLVCHSHGGWCTLCFIREGHAEALAQDHGIKFHVFVLGSPVLVHPGPGAEDILQLHNALDPVSLRYEDPNEILESDFVRAQADRPYHSCLTYMDWLKVERNAPDAI</sequence>
<dbReference type="InterPro" id="IPR029058">
    <property type="entry name" value="AB_hydrolase_fold"/>
</dbReference>
<evidence type="ECO:0000313" key="2">
    <source>
        <dbReference type="Proteomes" id="UP000241890"/>
    </source>
</evidence>
<keyword evidence="2" id="KW-1185">Reference proteome</keyword>
<name>A0A2R5GYZ1_9STRA</name>
<dbReference type="Gene3D" id="3.40.50.1820">
    <property type="entry name" value="alpha/beta hydrolase"/>
    <property type="match status" value="1"/>
</dbReference>
<dbReference type="InParanoid" id="A0A2R5GYZ1"/>
<accession>A0A2R5GYZ1</accession>